<dbReference type="AlphaFoldDB" id="A0A1G8VVF6"/>
<dbReference type="PROSITE" id="PS51257">
    <property type="entry name" value="PROKAR_LIPOPROTEIN"/>
    <property type="match status" value="1"/>
</dbReference>
<protein>
    <submittedName>
        <fullName evidence="3">Spore germination protein D</fullName>
    </submittedName>
</protein>
<name>A0A1G8VVF6_9BACI</name>
<reference evidence="4" key="1">
    <citation type="submission" date="2016-10" db="EMBL/GenBank/DDBJ databases">
        <authorList>
            <person name="Varghese N."/>
            <person name="Submissions S."/>
        </authorList>
    </citation>
    <scope>NUCLEOTIDE SEQUENCE [LARGE SCALE GENOMIC DNA]</scope>
    <source>
        <strain evidence="4">DSM 4771</strain>
    </source>
</reference>
<dbReference type="RefSeq" id="WP_093194565.1">
    <property type="nucleotide sequence ID" value="NZ_FNEV01000011.1"/>
</dbReference>
<evidence type="ECO:0000313" key="4">
    <source>
        <dbReference type="Proteomes" id="UP000199225"/>
    </source>
</evidence>
<evidence type="ECO:0000259" key="2">
    <source>
        <dbReference type="Pfam" id="PF17898"/>
    </source>
</evidence>
<feature type="compositionally biased region" description="Low complexity" evidence="1">
    <location>
        <begin position="196"/>
        <end position="209"/>
    </location>
</feature>
<keyword evidence="4" id="KW-1185">Reference proteome</keyword>
<dbReference type="NCBIfam" id="NF040801">
    <property type="entry name" value="spore_GerD"/>
    <property type="match status" value="1"/>
</dbReference>
<evidence type="ECO:0000313" key="3">
    <source>
        <dbReference type="EMBL" id="SDJ69966.1"/>
    </source>
</evidence>
<sequence>MIKGWYVLCLLLLFFLLAGCTVNSPEAEQADYEETKKMLVDILKTDDGKTAIREVMQDPSMQQMMTLDAPTVSSAVQESLFSEKGKEFWTKLFTDSSFIQEFTPVLKEEQTKLLKGLMKDAEYQKMMIDLYKNPEMTEQFVTVLKGQKFREHLETTIKETLNNPSFKADMTEELLKAADEMQQQENGGGDSGGDGEQQQNQNQDSQSAQ</sequence>
<evidence type="ECO:0000256" key="1">
    <source>
        <dbReference type="SAM" id="MobiDB-lite"/>
    </source>
</evidence>
<feature type="compositionally biased region" description="Gly residues" evidence="1">
    <location>
        <begin position="186"/>
        <end position="195"/>
    </location>
</feature>
<dbReference type="STRING" id="86666.SAMN04490247_2893"/>
<gene>
    <name evidence="3" type="ORF">SAMN04490247_2893</name>
</gene>
<proteinExistence type="predicted"/>
<feature type="compositionally biased region" description="Basic and acidic residues" evidence="1">
    <location>
        <begin position="169"/>
        <end position="179"/>
    </location>
</feature>
<dbReference type="OrthoDB" id="2375836at2"/>
<dbReference type="InterPro" id="IPR041262">
    <property type="entry name" value="GerD_central"/>
</dbReference>
<organism evidence="3 4">
    <name type="scientific">Salimicrobium halophilum</name>
    <dbReference type="NCBI Taxonomy" id="86666"/>
    <lineage>
        <taxon>Bacteria</taxon>
        <taxon>Bacillati</taxon>
        <taxon>Bacillota</taxon>
        <taxon>Bacilli</taxon>
        <taxon>Bacillales</taxon>
        <taxon>Bacillaceae</taxon>
        <taxon>Salimicrobium</taxon>
    </lineage>
</organism>
<dbReference type="EMBL" id="FNEV01000011">
    <property type="protein sequence ID" value="SDJ69966.1"/>
    <property type="molecule type" value="Genomic_DNA"/>
</dbReference>
<dbReference type="Proteomes" id="UP000199225">
    <property type="component" value="Unassembled WGS sequence"/>
</dbReference>
<dbReference type="Pfam" id="PF17898">
    <property type="entry name" value="GerD"/>
    <property type="match status" value="1"/>
</dbReference>
<feature type="region of interest" description="Disordered" evidence="1">
    <location>
        <begin position="163"/>
        <end position="209"/>
    </location>
</feature>
<accession>A0A1G8VVF6</accession>
<feature type="domain" description="Spore germination GerD central core" evidence="2">
    <location>
        <begin position="66"/>
        <end position="178"/>
    </location>
</feature>